<dbReference type="InterPro" id="IPR039448">
    <property type="entry name" value="Beta_helix"/>
</dbReference>
<dbReference type="InterPro" id="IPR006626">
    <property type="entry name" value="PbH1"/>
</dbReference>
<dbReference type="SMART" id="SM00710">
    <property type="entry name" value="PbH1"/>
    <property type="match status" value="9"/>
</dbReference>
<evidence type="ECO:0000313" key="4">
    <source>
        <dbReference type="Proteomes" id="UP000243180"/>
    </source>
</evidence>
<feature type="domain" description="Right handed beta helix" evidence="2">
    <location>
        <begin position="213"/>
        <end position="303"/>
    </location>
</feature>
<dbReference type="Gene3D" id="2.160.20.10">
    <property type="entry name" value="Single-stranded right-handed beta-helix, Pectin lyase-like"/>
    <property type="match status" value="1"/>
</dbReference>
<evidence type="ECO:0000259" key="2">
    <source>
        <dbReference type="Pfam" id="PF13229"/>
    </source>
</evidence>
<dbReference type="InterPro" id="IPR012334">
    <property type="entry name" value="Pectin_lyas_fold"/>
</dbReference>
<dbReference type="SUPFAM" id="SSF51126">
    <property type="entry name" value="Pectin lyase-like"/>
    <property type="match status" value="1"/>
</dbReference>
<feature type="domain" description="Right handed beta helix" evidence="2">
    <location>
        <begin position="73"/>
        <end position="207"/>
    </location>
</feature>
<dbReference type="NCBIfam" id="TIGR03804">
    <property type="entry name" value="para_beta_helix"/>
    <property type="match status" value="1"/>
</dbReference>
<dbReference type="KEGG" id="slim:SCL_1608"/>
<feature type="chain" id="PRO_5008572426" description="Right handed beta helix domain-containing protein" evidence="1">
    <location>
        <begin position="22"/>
        <end position="451"/>
    </location>
</feature>
<dbReference type="Proteomes" id="UP000243180">
    <property type="component" value="Chromosome"/>
</dbReference>
<organism evidence="3 4">
    <name type="scientific">Sulfuricaulis limicola</name>
    <dbReference type="NCBI Taxonomy" id="1620215"/>
    <lineage>
        <taxon>Bacteria</taxon>
        <taxon>Pseudomonadati</taxon>
        <taxon>Pseudomonadota</taxon>
        <taxon>Gammaproteobacteria</taxon>
        <taxon>Acidiferrobacterales</taxon>
        <taxon>Acidiferrobacteraceae</taxon>
        <taxon>Sulfuricaulis</taxon>
    </lineage>
</organism>
<dbReference type="InterPro" id="IPR011050">
    <property type="entry name" value="Pectin_lyase_fold/virulence"/>
</dbReference>
<feature type="signal peptide" evidence="1">
    <location>
        <begin position="1"/>
        <end position="21"/>
    </location>
</feature>
<gene>
    <name evidence="3" type="ORF">SCL_1608</name>
</gene>
<proteinExistence type="predicted"/>
<keyword evidence="4" id="KW-1185">Reference proteome</keyword>
<evidence type="ECO:0000256" key="1">
    <source>
        <dbReference type="SAM" id="SignalP"/>
    </source>
</evidence>
<dbReference type="InterPro" id="IPR022441">
    <property type="entry name" value="Para_beta_helix_rpt-2"/>
</dbReference>
<name>A0A1B4XGK9_9GAMM</name>
<evidence type="ECO:0000313" key="3">
    <source>
        <dbReference type="EMBL" id="BAV33913.1"/>
    </source>
</evidence>
<dbReference type="EMBL" id="AP014879">
    <property type="protein sequence ID" value="BAV33913.1"/>
    <property type="molecule type" value="Genomic_DNA"/>
</dbReference>
<dbReference type="InParanoid" id="A0A1B4XGK9"/>
<dbReference type="RefSeq" id="WP_172425976.1">
    <property type="nucleotide sequence ID" value="NZ_AP014879.1"/>
</dbReference>
<protein>
    <recommendedName>
        <fullName evidence="2">Right handed beta helix domain-containing protein</fullName>
    </recommendedName>
</protein>
<keyword evidence="1" id="KW-0732">Signal</keyword>
<sequence>MRQILVGSSALWLALASICFGADYYFDATSGNDNGTGTSPDNPWKTEAKFNATSFYPGDNIYFKRGETWDRDALYLHNSGKKDNVITLTAYGTGKYPVLLRIVSGARRGAADFWTIKNVIVTNRDGWACIDIVGYAANLTIQDSVIHRCAGRGISVTSLIAGDTDNLLIQDVTVRNNGQQGIHVSDSTGLNPIRGVVVQRVTAFGNGTDGPNNLDGITVGGLAGGVVQYCKSHGNNGDGIDLGGASTDSVVRYNLAYNNTGTGIVVSNTANNTLVIGNVAHHNATGMHIKKPTSDTTVYNNTLVYNSDYGAQLSSTNTVTFKNNIVAHNMYGAWHPILFTRASGQKLVSDHNLFWHPVHSASEFYDHNNRIHYSFARWRTQGYDIHSVNADPDLDANYAPNSNSPAIGAGANLGAPYAAILNPAASWTGNVSTLDQDNSGPWDIGAYRHRN</sequence>
<dbReference type="AlphaFoldDB" id="A0A1B4XGK9"/>
<dbReference type="Pfam" id="PF13229">
    <property type="entry name" value="Beta_helix"/>
    <property type="match status" value="2"/>
</dbReference>
<reference evidence="3 4" key="1">
    <citation type="submission" date="2015-05" db="EMBL/GenBank/DDBJ databases">
        <title>Complete genome sequence of a sulfur-oxidizing gammaproteobacterium strain HA5.</title>
        <authorList>
            <person name="Miura A."/>
            <person name="Kojima H."/>
            <person name="Fukui M."/>
        </authorList>
    </citation>
    <scope>NUCLEOTIDE SEQUENCE [LARGE SCALE GENOMIC DNA]</scope>
    <source>
        <strain evidence="3 4">HA5</strain>
    </source>
</reference>
<accession>A0A1B4XGK9</accession>